<sequence length="116" mass="12034">MSARPVSAPAADDAARLAETFLAETFLRETDRIADLRPDLALIEAGILAGLRLGLAADSRTFARVFGVAHALVLRALATLAGPASLLSLAHRDARTQRTRYGLSPAGEALLGSAAA</sequence>
<name>A0A512JBL8_9HYPH</name>
<gene>
    <name evidence="2" type="ORF">GCM10007888_18600</name>
    <name evidence="1" type="ORF">MOX02_53980</name>
</gene>
<comment type="caution">
    <text evidence="1">The sequence shown here is derived from an EMBL/GenBank/DDBJ whole genome shotgun (WGS) entry which is preliminary data.</text>
</comment>
<reference evidence="2" key="4">
    <citation type="submission" date="2023-01" db="EMBL/GenBank/DDBJ databases">
        <title>Draft genome sequence of Methylobacterium oxalidis strain NBRC 107715.</title>
        <authorList>
            <person name="Sun Q."/>
            <person name="Mori K."/>
        </authorList>
    </citation>
    <scope>NUCLEOTIDE SEQUENCE</scope>
    <source>
        <strain evidence="2">NBRC 107715</strain>
    </source>
</reference>
<reference evidence="1 3" key="3">
    <citation type="submission" date="2019-07" db="EMBL/GenBank/DDBJ databases">
        <title>Whole genome shotgun sequence of Methylobacterium oxalidis NBRC 107715.</title>
        <authorList>
            <person name="Hosoyama A."/>
            <person name="Uohara A."/>
            <person name="Ohji S."/>
            <person name="Ichikawa N."/>
        </authorList>
    </citation>
    <scope>NUCLEOTIDE SEQUENCE [LARGE SCALE GENOMIC DNA]</scope>
    <source>
        <strain evidence="1 3">NBRC 107715</strain>
    </source>
</reference>
<reference evidence="2" key="1">
    <citation type="journal article" date="2014" name="Int. J. Syst. Evol. Microbiol.">
        <title>Complete genome of a new Firmicutes species belonging to the dominant human colonic microbiota ('Ruminococcus bicirculans') reveals two chromosomes and a selective capacity to utilize plant glucans.</title>
        <authorList>
            <consortium name="NISC Comparative Sequencing Program"/>
            <person name="Wegmann U."/>
            <person name="Louis P."/>
            <person name="Goesmann A."/>
            <person name="Henrissat B."/>
            <person name="Duncan S.H."/>
            <person name="Flint H.J."/>
        </authorList>
    </citation>
    <scope>NUCLEOTIDE SEQUENCE</scope>
    <source>
        <strain evidence="2">NBRC 107715</strain>
    </source>
</reference>
<evidence type="ECO:0000313" key="4">
    <source>
        <dbReference type="Proteomes" id="UP001156856"/>
    </source>
</evidence>
<reference evidence="4" key="2">
    <citation type="journal article" date="2019" name="Int. J. Syst. Evol. Microbiol.">
        <title>The Global Catalogue of Microorganisms (GCM) 10K type strain sequencing project: providing services to taxonomists for standard genome sequencing and annotation.</title>
        <authorList>
            <consortium name="The Broad Institute Genomics Platform"/>
            <consortium name="The Broad Institute Genome Sequencing Center for Infectious Disease"/>
            <person name="Wu L."/>
            <person name="Ma J."/>
        </authorList>
    </citation>
    <scope>NUCLEOTIDE SEQUENCE [LARGE SCALE GENOMIC DNA]</scope>
    <source>
        <strain evidence="4">NBRC 107715</strain>
    </source>
</reference>
<evidence type="ECO:0000313" key="3">
    <source>
        <dbReference type="Proteomes" id="UP000321960"/>
    </source>
</evidence>
<proteinExistence type="predicted"/>
<protein>
    <submittedName>
        <fullName evidence="1">Uncharacterized protein</fullName>
    </submittedName>
</protein>
<dbReference type="Proteomes" id="UP000321960">
    <property type="component" value="Unassembled WGS sequence"/>
</dbReference>
<dbReference type="EMBL" id="BJZU01000149">
    <property type="protein sequence ID" value="GEP07360.1"/>
    <property type="molecule type" value="Genomic_DNA"/>
</dbReference>
<evidence type="ECO:0000313" key="1">
    <source>
        <dbReference type="EMBL" id="GEP07360.1"/>
    </source>
</evidence>
<organism evidence="1 3">
    <name type="scientific">Methylobacterium oxalidis</name>
    <dbReference type="NCBI Taxonomy" id="944322"/>
    <lineage>
        <taxon>Bacteria</taxon>
        <taxon>Pseudomonadati</taxon>
        <taxon>Pseudomonadota</taxon>
        <taxon>Alphaproteobacteria</taxon>
        <taxon>Hyphomicrobiales</taxon>
        <taxon>Methylobacteriaceae</taxon>
        <taxon>Methylobacterium</taxon>
    </lineage>
</organism>
<keyword evidence="4" id="KW-1185">Reference proteome</keyword>
<dbReference type="Proteomes" id="UP001156856">
    <property type="component" value="Unassembled WGS sequence"/>
</dbReference>
<accession>A0A512JBL8</accession>
<dbReference type="AlphaFoldDB" id="A0A512JBL8"/>
<dbReference type="EMBL" id="BSPK01000024">
    <property type="protein sequence ID" value="GLS63479.1"/>
    <property type="molecule type" value="Genomic_DNA"/>
</dbReference>
<evidence type="ECO:0000313" key="2">
    <source>
        <dbReference type="EMBL" id="GLS63479.1"/>
    </source>
</evidence>